<keyword evidence="1" id="KW-0812">Transmembrane</keyword>
<dbReference type="GO" id="GO:0005886">
    <property type="term" value="C:plasma membrane"/>
    <property type="evidence" value="ECO:0007669"/>
    <property type="project" value="TreeGrafter"/>
</dbReference>
<gene>
    <name evidence="2" type="ORF">AVDCRST_MAG86-3998</name>
</gene>
<dbReference type="AlphaFoldDB" id="A0A6J4VW63"/>
<dbReference type="PANTHER" id="PTHR35813">
    <property type="entry name" value="INNER MEMBRANE PROTEIN YBAN"/>
    <property type="match status" value="1"/>
</dbReference>
<evidence type="ECO:0000313" key="2">
    <source>
        <dbReference type="EMBL" id="CAA9587314.1"/>
    </source>
</evidence>
<organism evidence="2">
    <name type="scientific">uncultured Truepera sp</name>
    <dbReference type="NCBI Taxonomy" id="543023"/>
    <lineage>
        <taxon>Bacteria</taxon>
        <taxon>Thermotogati</taxon>
        <taxon>Deinococcota</taxon>
        <taxon>Deinococci</taxon>
        <taxon>Trueperales</taxon>
        <taxon>Trueperaceae</taxon>
        <taxon>Truepera</taxon>
        <taxon>environmental samples</taxon>
    </lineage>
</organism>
<feature type="transmembrane region" description="Helical" evidence="1">
    <location>
        <begin position="106"/>
        <end position="123"/>
    </location>
</feature>
<protein>
    <recommendedName>
        <fullName evidence="3">Inner membrane protein YbaN</fullName>
    </recommendedName>
</protein>
<dbReference type="PANTHER" id="PTHR35813:SF1">
    <property type="entry name" value="INNER MEMBRANE PROTEIN YBAN"/>
    <property type="match status" value="1"/>
</dbReference>
<feature type="transmembrane region" description="Helical" evidence="1">
    <location>
        <begin position="80"/>
        <end position="100"/>
    </location>
</feature>
<dbReference type="EMBL" id="CADCWP010000336">
    <property type="protein sequence ID" value="CAA9587314.1"/>
    <property type="molecule type" value="Genomic_DNA"/>
</dbReference>
<evidence type="ECO:0008006" key="3">
    <source>
        <dbReference type="Google" id="ProtNLM"/>
    </source>
</evidence>
<dbReference type="PIRSF" id="PIRSF016789">
    <property type="entry name" value="DUF454"/>
    <property type="match status" value="1"/>
</dbReference>
<proteinExistence type="predicted"/>
<accession>A0A6J4VW63</accession>
<name>A0A6J4VW63_9DEIN</name>
<sequence length="134" mass="14895">MRDTPLLKRFARPLLTGLGTFCVILGFVGAVVPLLPSTVFFIVAAWCFARGNPRLHRWLRRHPLVGPPLRNWREGRGLSARAKTLAVVSITLTFALSIGFVVQQPLVRVLLGLFAVGLITYLLRQPTSPARRRA</sequence>
<dbReference type="Pfam" id="PF04304">
    <property type="entry name" value="DUF454"/>
    <property type="match status" value="1"/>
</dbReference>
<keyword evidence="1" id="KW-1133">Transmembrane helix</keyword>
<dbReference type="InterPro" id="IPR007401">
    <property type="entry name" value="DUF454"/>
</dbReference>
<keyword evidence="1" id="KW-0472">Membrane</keyword>
<feature type="transmembrane region" description="Helical" evidence="1">
    <location>
        <begin position="15"/>
        <end position="48"/>
    </location>
</feature>
<evidence type="ECO:0000256" key="1">
    <source>
        <dbReference type="SAM" id="Phobius"/>
    </source>
</evidence>
<reference evidence="2" key="1">
    <citation type="submission" date="2020-02" db="EMBL/GenBank/DDBJ databases">
        <authorList>
            <person name="Meier V. D."/>
        </authorList>
    </citation>
    <scope>NUCLEOTIDE SEQUENCE</scope>
    <source>
        <strain evidence="2">AVDCRST_MAG86</strain>
    </source>
</reference>